<evidence type="ECO:0000313" key="2">
    <source>
        <dbReference type="EMBL" id="GII39113.1"/>
    </source>
</evidence>
<reference evidence="2 3" key="1">
    <citation type="submission" date="2021-01" db="EMBL/GenBank/DDBJ databases">
        <title>Whole genome shotgun sequence of Planotetraspora phitsanulokensis NBRC 104273.</title>
        <authorList>
            <person name="Komaki H."/>
            <person name="Tamura T."/>
        </authorList>
    </citation>
    <scope>NUCLEOTIDE SEQUENCE [LARGE SCALE GENOMIC DNA]</scope>
    <source>
        <strain evidence="2 3">NBRC 104273</strain>
    </source>
</reference>
<comment type="caution">
    <text evidence="2">The sequence shown here is derived from an EMBL/GenBank/DDBJ whole genome shotgun (WGS) entry which is preliminary data.</text>
</comment>
<dbReference type="RefSeq" id="WP_204074725.1">
    <property type="nucleotide sequence ID" value="NZ_BAABHI010000003.1"/>
</dbReference>
<keyword evidence="1" id="KW-0812">Transmembrane</keyword>
<evidence type="ECO:0000256" key="1">
    <source>
        <dbReference type="SAM" id="Phobius"/>
    </source>
</evidence>
<keyword evidence="1" id="KW-0472">Membrane</keyword>
<organism evidence="2 3">
    <name type="scientific">Planotetraspora phitsanulokensis</name>
    <dbReference type="NCBI Taxonomy" id="575192"/>
    <lineage>
        <taxon>Bacteria</taxon>
        <taxon>Bacillati</taxon>
        <taxon>Actinomycetota</taxon>
        <taxon>Actinomycetes</taxon>
        <taxon>Streptosporangiales</taxon>
        <taxon>Streptosporangiaceae</taxon>
        <taxon>Planotetraspora</taxon>
    </lineage>
</organism>
<proteinExistence type="predicted"/>
<name>A0A8J3U5T3_9ACTN</name>
<evidence type="ECO:0000313" key="3">
    <source>
        <dbReference type="Proteomes" id="UP000622547"/>
    </source>
</evidence>
<accession>A0A8J3U5T3</accession>
<feature type="transmembrane region" description="Helical" evidence="1">
    <location>
        <begin position="12"/>
        <end position="32"/>
    </location>
</feature>
<dbReference type="EMBL" id="BOOP01000019">
    <property type="protein sequence ID" value="GII39113.1"/>
    <property type="molecule type" value="Genomic_DNA"/>
</dbReference>
<dbReference type="AlphaFoldDB" id="A0A8J3U5T3"/>
<dbReference type="Proteomes" id="UP000622547">
    <property type="component" value="Unassembled WGS sequence"/>
</dbReference>
<gene>
    <name evidence="2" type="ORF">Pph01_41160</name>
</gene>
<sequence length="146" mass="16185">MDDWAKVIDSIAGLVDAIAWPLAVIVAVWLIMRRHRNAIERLIDRITKVGFPGGEIDLSGVIAGKEAQVEELEQEVVAPDRDEEERREAARRLAAEAEELGRIREIRTVYVDPSRLDALKTYRFLAALSQSSSDDPPAEAPVGKPS</sequence>
<keyword evidence="3" id="KW-1185">Reference proteome</keyword>
<protein>
    <submittedName>
        <fullName evidence="2">Uncharacterized protein</fullName>
    </submittedName>
</protein>
<keyword evidence="1" id="KW-1133">Transmembrane helix</keyword>